<evidence type="ECO:0000313" key="3">
    <source>
        <dbReference type="EMBL" id="SAL13418.1"/>
    </source>
</evidence>
<sequence length="150" mass="16151">MISTCRPHVRWTAILIFALFASASASAHADVVALKANLQPSSEVPPRVSKGHGTLDATFNTNSRQLTWTATYADLSGPVTMAHFHGPAPVGQNAKVQVPVDKQSLASPMKGQATLTEQQVTDLMAGQWYFNIHTQENPTGELRGQVMPSN</sequence>
<dbReference type="Proteomes" id="UP000198263">
    <property type="component" value="Unassembled WGS sequence"/>
</dbReference>
<keyword evidence="4" id="KW-1185">Reference proteome</keyword>
<dbReference type="SMART" id="SM00754">
    <property type="entry name" value="CHRD"/>
    <property type="match status" value="1"/>
</dbReference>
<keyword evidence="1" id="KW-0732">Signal</keyword>
<dbReference type="PROSITE" id="PS50933">
    <property type="entry name" value="CHRD"/>
    <property type="match status" value="1"/>
</dbReference>
<feature type="signal peptide" evidence="1">
    <location>
        <begin position="1"/>
        <end position="29"/>
    </location>
</feature>
<accession>A0A658QRA7</accession>
<feature type="domain" description="CHRD" evidence="2">
    <location>
        <begin position="30"/>
        <end position="150"/>
    </location>
</feature>
<proteinExistence type="predicted"/>
<feature type="chain" id="PRO_5025018869" evidence="1">
    <location>
        <begin position="30"/>
        <end position="150"/>
    </location>
</feature>
<gene>
    <name evidence="3" type="ORF">AWB72_00523</name>
</gene>
<comment type="caution">
    <text evidence="3">The sequence shown here is derived from an EMBL/GenBank/DDBJ whole genome shotgun (WGS) entry which is preliminary data.</text>
</comment>
<dbReference type="EMBL" id="FCNV02000001">
    <property type="protein sequence ID" value="SAL13418.1"/>
    <property type="molecule type" value="Genomic_DNA"/>
</dbReference>
<reference evidence="3 4" key="1">
    <citation type="submission" date="2016-01" db="EMBL/GenBank/DDBJ databases">
        <authorList>
            <person name="Peeters C."/>
        </authorList>
    </citation>
    <scope>NUCLEOTIDE SEQUENCE [LARGE SCALE GENOMIC DNA]</scope>
    <source>
        <strain evidence="3">LMG 29315</strain>
    </source>
</reference>
<dbReference type="InterPro" id="IPR010895">
    <property type="entry name" value="CHRD"/>
</dbReference>
<evidence type="ECO:0000313" key="4">
    <source>
        <dbReference type="Proteomes" id="UP000198263"/>
    </source>
</evidence>
<dbReference type="Pfam" id="PF07452">
    <property type="entry name" value="CHRD"/>
    <property type="match status" value="1"/>
</dbReference>
<dbReference type="OrthoDB" id="571052at2"/>
<dbReference type="RefSeq" id="WP_040053019.1">
    <property type="nucleotide sequence ID" value="NZ_FCNV02000001.1"/>
</dbReference>
<name>A0A658QRA7_9BURK</name>
<evidence type="ECO:0000259" key="2">
    <source>
        <dbReference type="PROSITE" id="PS50933"/>
    </source>
</evidence>
<protein>
    <submittedName>
        <fullName evidence="3">CHRD domain-containing superfamily protein</fullName>
    </submittedName>
</protein>
<evidence type="ECO:0000256" key="1">
    <source>
        <dbReference type="SAM" id="SignalP"/>
    </source>
</evidence>
<dbReference type="AlphaFoldDB" id="A0A658QRA7"/>
<organism evidence="3 4">
    <name type="scientific">Caballeronia concitans</name>
    <dbReference type="NCBI Taxonomy" id="1777133"/>
    <lineage>
        <taxon>Bacteria</taxon>
        <taxon>Pseudomonadati</taxon>
        <taxon>Pseudomonadota</taxon>
        <taxon>Betaproteobacteria</taxon>
        <taxon>Burkholderiales</taxon>
        <taxon>Burkholderiaceae</taxon>
        <taxon>Caballeronia</taxon>
    </lineage>
</organism>